<feature type="compositionally biased region" description="Acidic residues" evidence="1">
    <location>
        <begin position="402"/>
        <end position="415"/>
    </location>
</feature>
<sequence length="431" mass="48437">MAEISETHIEDSVPASVGASGAVAAAESVEDSTTATGVDVEDLFGDDDDEENGDNNANDDKGEAGVDDVDDADLGLDISDDGEDNDENEEVGLNNDENAYGEEEELKEADITLQRHPRSHIPKDNNAYSFPLPRFLFVDPNPFNPTNFEQEAKEFVKSNAAITDQSQRSLQSSIQFKKLQYLNTIRWRYAKSNENELFKQSNAHIVEWDDGSMSLKLGSQYFDIKNNKNDDNIIAFQNGKTLMSLLNLNNQIQILPPSMKSKAHQFLASTLSKNMKLKKSKTINTIVTVEDPEAKAREISRVQKEIEKAKRRQLAKIQQQEEQMGRSSSRSSPSIGSSYNMGIDAEEDDYDGEYDDVDDDDGFIDDTEQPDVDDDDELDKAAQRLKQVKRQGAEKYRPSLDHDDDDDDDDAEEEDTVVRKKRKIVLDEDDD</sequence>
<dbReference type="OrthoDB" id="20844at2759"/>
<accession>A0A4V4NG29</accession>
<feature type="region of interest" description="Disordered" evidence="1">
    <location>
        <begin position="310"/>
        <end position="431"/>
    </location>
</feature>
<organism evidence="2 3">
    <name type="scientific">Pichia inconspicua</name>
    <dbReference type="NCBI Taxonomy" id="52247"/>
    <lineage>
        <taxon>Eukaryota</taxon>
        <taxon>Fungi</taxon>
        <taxon>Dikarya</taxon>
        <taxon>Ascomycota</taxon>
        <taxon>Saccharomycotina</taxon>
        <taxon>Pichiomycetes</taxon>
        <taxon>Pichiales</taxon>
        <taxon>Pichiaceae</taxon>
        <taxon>Pichia</taxon>
    </lineage>
</organism>
<dbReference type="STRING" id="52247.A0A4V4NG29"/>
<name>A0A4V4NG29_9ASCO</name>
<feature type="compositionally biased region" description="Low complexity" evidence="1">
    <location>
        <begin position="325"/>
        <end position="338"/>
    </location>
</feature>
<feature type="compositionally biased region" description="Low complexity" evidence="1">
    <location>
        <begin position="12"/>
        <end position="27"/>
    </location>
</feature>
<dbReference type="GO" id="GO:0006368">
    <property type="term" value="P:transcription elongation by RNA polymerase II"/>
    <property type="evidence" value="ECO:0007669"/>
    <property type="project" value="InterPro"/>
</dbReference>
<gene>
    <name evidence="2" type="ORF">CANINC_001024</name>
</gene>
<dbReference type="Proteomes" id="UP000307173">
    <property type="component" value="Unassembled WGS sequence"/>
</dbReference>
<protein>
    <recommendedName>
        <fullName evidence="4">Leo1-like protein</fullName>
    </recommendedName>
</protein>
<proteinExistence type="predicted"/>
<reference evidence="2 3" key="1">
    <citation type="journal article" date="2019" name="Front. Genet.">
        <title>Whole-Genome Sequencing of the Opportunistic Yeast Pathogen Candida inconspicua Uncovers Its Hybrid Origin.</title>
        <authorList>
            <person name="Mixao V."/>
            <person name="Hansen A.P."/>
            <person name="Saus E."/>
            <person name="Boekhout T."/>
            <person name="Lass-Florl C."/>
            <person name="Gabaldon T."/>
        </authorList>
    </citation>
    <scope>NUCLEOTIDE SEQUENCE [LARGE SCALE GENOMIC DNA]</scope>
    <source>
        <strain evidence="2 3">CBS 180</strain>
    </source>
</reference>
<feature type="compositionally biased region" description="Acidic residues" evidence="1">
    <location>
        <begin position="344"/>
        <end position="378"/>
    </location>
</feature>
<feature type="compositionally biased region" description="Acidic residues" evidence="1">
    <location>
        <begin position="65"/>
        <end position="90"/>
    </location>
</feature>
<dbReference type="Pfam" id="PF04004">
    <property type="entry name" value="Leo1"/>
    <property type="match status" value="1"/>
</dbReference>
<feature type="compositionally biased region" description="Basic and acidic residues" evidence="1">
    <location>
        <begin position="391"/>
        <end position="401"/>
    </location>
</feature>
<dbReference type="EMBL" id="SELW01000154">
    <property type="protein sequence ID" value="TID30390.1"/>
    <property type="molecule type" value="Genomic_DNA"/>
</dbReference>
<dbReference type="PANTHER" id="PTHR23146">
    <property type="entry name" value="LEO1 PROTEIN"/>
    <property type="match status" value="1"/>
</dbReference>
<dbReference type="PANTHER" id="PTHR23146:SF0">
    <property type="entry name" value="RNA POLYMERASE-ASSOCIATED PROTEIN LEO1"/>
    <property type="match status" value="1"/>
</dbReference>
<evidence type="ECO:0000313" key="2">
    <source>
        <dbReference type="EMBL" id="TID30390.1"/>
    </source>
</evidence>
<evidence type="ECO:0000256" key="1">
    <source>
        <dbReference type="SAM" id="MobiDB-lite"/>
    </source>
</evidence>
<dbReference type="GO" id="GO:1990269">
    <property type="term" value="F:RNA polymerase II C-terminal domain phosphoserine binding"/>
    <property type="evidence" value="ECO:0007669"/>
    <property type="project" value="TreeGrafter"/>
</dbReference>
<keyword evidence="3" id="KW-1185">Reference proteome</keyword>
<comment type="caution">
    <text evidence="2">The sequence shown here is derived from an EMBL/GenBank/DDBJ whole genome shotgun (WGS) entry which is preliminary data.</text>
</comment>
<evidence type="ECO:0008006" key="4">
    <source>
        <dbReference type="Google" id="ProtNLM"/>
    </source>
</evidence>
<dbReference type="GO" id="GO:0032968">
    <property type="term" value="P:positive regulation of transcription elongation by RNA polymerase II"/>
    <property type="evidence" value="ECO:0007669"/>
    <property type="project" value="TreeGrafter"/>
</dbReference>
<feature type="compositionally biased region" description="Basic and acidic residues" evidence="1">
    <location>
        <begin position="1"/>
        <end position="11"/>
    </location>
</feature>
<feature type="compositionally biased region" description="Acidic residues" evidence="1">
    <location>
        <begin position="39"/>
        <end position="53"/>
    </location>
</feature>
<feature type="region of interest" description="Disordered" evidence="1">
    <location>
        <begin position="1"/>
        <end position="100"/>
    </location>
</feature>
<dbReference type="GO" id="GO:0016593">
    <property type="term" value="C:Cdc73/Paf1 complex"/>
    <property type="evidence" value="ECO:0007669"/>
    <property type="project" value="InterPro"/>
</dbReference>
<dbReference type="AlphaFoldDB" id="A0A4V4NG29"/>
<dbReference type="InterPro" id="IPR007149">
    <property type="entry name" value="Leo1"/>
</dbReference>
<evidence type="ECO:0000313" key="3">
    <source>
        <dbReference type="Proteomes" id="UP000307173"/>
    </source>
</evidence>